<dbReference type="Proteomes" id="UP000011750">
    <property type="component" value="Chromosome A02"/>
</dbReference>
<feature type="compositionally biased region" description="Polar residues" evidence="1">
    <location>
        <begin position="36"/>
        <end position="49"/>
    </location>
</feature>
<dbReference type="STRING" id="51351.M4DU98"/>
<dbReference type="InParanoid" id="M4DU98"/>
<feature type="region of interest" description="Disordered" evidence="1">
    <location>
        <begin position="84"/>
        <end position="136"/>
    </location>
</feature>
<name>M4DU98_BRACM</name>
<reference evidence="2 3" key="2">
    <citation type="journal article" date="2018" name="Hortic Res">
        <title>Improved Brassica rapa reference genome by single-molecule sequencing and chromosome conformation capture technologies.</title>
        <authorList>
            <person name="Zhang L."/>
            <person name="Cai X."/>
            <person name="Wu J."/>
            <person name="Liu M."/>
            <person name="Grob S."/>
            <person name="Cheng F."/>
            <person name="Liang J."/>
            <person name="Cai C."/>
            <person name="Liu Z."/>
            <person name="Liu B."/>
            <person name="Wang F."/>
            <person name="Li S."/>
            <person name="Liu F."/>
            <person name="Li X."/>
            <person name="Cheng L."/>
            <person name="Yang W."/>
            <person name="Li M.H."/>
            <person name="Grossniklaus U."/>
            <person name="Zheng H."/>
            <person name="Wang X."/>
        </authorList>
    </citation>
    <scope>NUCLEOTIDE SEQUENCE [LARGE SCALE GENOMIC DNA]</scope>
    <source>
        <strain evidence="2 3">cv. Chiifu-401-42</strain>
    </source>
</reference>
<evidence type="ECO:0000313" key="3">
    <source>
        <dbReference type="Proteomes" id="UP000011750"/>
    </source>
</evidence>
<dbReference type="EnsemblPlants" id="Bra020091.1">
    <property type="protein sequence ID" value="Bra020091.1-P"/>
    <property type="gene ID" value="Bra020091"/>
</dbReference>
<feature type="region of interest" description="Disordered" evidence="1">
    <location>
        <begin position="564"/>
        <end position="620"/>
    </location>
</feature>
<evidence type="ECO:0000313" key="2">
    <source>
        <dbReference type="EnsemblPlants" id="Bra020091.1-P"/>
    </source>
</evidence>
<dbReference type="PANTHER" id="PTHR33416:SF18">
    <property type="entry name" value="NUCLEOPORIN-LIKE PROTEIN"/>
    <property type="match status" value="1"/>
</dbReference>
<sequence length="756" mass="80984">MATEGDATFPAATATSDAARGTGGKLRRQTARRHSTTTPYSRPPQNQAQRRPWISRIVDPAYRIISGGATRILPYFFSNAASAPSALTAPPEDEDRHQDELQDDPQENDPSSVTPSLSKPKLATIEEGGTSGTANVNESNFSISAQAKGNIALNDVVAISELERLMEGKTFSRAETDRLIEILNSRATDLSDVVRDERVEIPLREGVKKNMSFLDKRKEPIGAKDASSELWATPTPLAKSITLDGVKQVRDEAGLSPAELAKAYMGGQSPSSSSKGFVARNEKNSLDGGMFVANYSGASPSSKPSACWPGVKLNEQLGFATPQNQRENFGIQSFPRTPYPRSILSSSKSKLMQLQDNSSKRLSTLQSPSQSAQTRYGQLKLSKGSDSGVFGPSRRARQSATMSPYSRPSRGRFENSANMKSYEAGESSISMPQTTTYGKHIGLEVGTPTVPRHSSQIARTILDHLERTQPTPKDKSAELKLATSWRYPQSSKTVEPSNSNINNVTKDGSVKLNEDIRNVISNIPPSSVAKLPEVTTRDAQNAITKTASASNGIFSGSSSGTTLQYELGKPKGSLSGSTHEKLLTSSQDSTIAVSSSLGGEPANLPKPPSHSLGNNNNNNNKRLLSSISVAKPNQRWAFPSGSNASFTFPVSSSDGATSSEPPTPSIMPFTTSTAASGDGVAITSHHDEATKDDEVPQFSFGGNRRGDKSPLVFNFPSVSEEVMNEDDEKLGIKYTFGSKKPERISFSSAGSDGVCC</sequence>
<dbReference type="eggNOG" id="ENOG502QVDV">
    <property type="taxonomic scope" value="Eukaryota"/>
</dbReference>
<dbReference type="Gramene" id="Bra020091.1">
    <property type="protein sequence ID" value="Bra020091.1-P"/>
    <property type="gene ID" value="Bra020091"/>
</dbReference>
<organism evidence="2 3">
    <name type="scientific">Brassica campestris</name>
    <name type="common">Field mustard</name>
    <dbReference type="NCBI Taxonomy" id="3711"/>
    <lineage>
        <taxon>Eukaryota</taxon>
        <taxon>Viridiplantae</taxon>
        <taxon>Streptophyta</taxon>
        <taxon>Embryophyta</taxon>
        <taxon>Tracheophyta</taxon>
        <taxon>Spermatophyta</taxon>
        <taxon>Magnoliopsida</taxon>
        <taxon>eudicotyledons</taxon>
        <taxon>Gunneridae</taxon>
        <taxon>Pentapetalae</taxon>
        <taxon>rosids</taxon>
        <taxon>malvids</taxon>
        <taxon>Brassicales</taxon>
        <taxon>Brassicaceae</taxon>
        <taxon>Brassiceae</taxon>
        <taxon>Brassica</taxon>
    </lineage>
</organism>
<dbReference type="GO" id="GO:0005635">
    <property type="term" value="C:nuclear envelope"/>
    <property type="evidence" value="ECO:0000318"/>
    <property type="project" value="GO_Central"/>
</dbReference>
<feature type="region of interest" description="Disordered" evidence="1">
    <location>
        <begin position="1"/>
        <end position="53"/>
    </location>
</feature>
<feature type="region of interest" description="Disordered" evidence="1">
    <location>
        <begin position="355"/>
        <end position="413"/>
    </location>
</feature>
<keyword evidence="3" id="KW-1185">Reference proteome</keyword>
<evidence type="ECO:0000256" key="1">
    <source>
        <dbReference type="SAM" id="MobiDB-lite"/>
    </source>
</evidence>
<dbReference type="GO" id="GO:0071763">
    <property type="term" value="P:nuclear membrane organization"/>
    <property type="evidence" value="ECO:0000318"/>
    <property type="project" value="GO_Central"/>
</dbReference>
<accession>M4DU98</accession>
<dbReference type="AlphaFoldDB" id="M4DU98"/>
<dbReference type="FunCoup" id="M4DU98">
    <property type="interactions" value="1578"/>
</dbReference>
<feature type="compositionally biased region" description="Polar residues" evidence="1">
    <location>
        <begin position="355"/>
        <end position="376"/>
    </location>
</feature>
<dbReference type="PANTHER" id="PTHR33416">
    <property type="entry name" value="NUCLEAR PORE COMPLEX PROTEIN NUP1"/>
    <property type="match status" value="1"/>
</dbReference>
<dbReference type="HOGENOM" id="CLU_009670_0_0_1"/>
<evidence type="ECO:0008006" key="4">
    <source>
        <dbReference type="Google" id="ProtNLM"/>
    </source>
</evidence>
<reference evidence="2 3" key="1">
    <citation type="journal article" date="2011" name="Nat. Genet.">
        <title>The genome of the mesopolyploid crop species Brassica rapa.</title>
        <authorList>
            <consortium name="Brassica rapa Genome Sequencing Project Consortium"/>
            <person name="Wang X."/>
            <person name="Wang H."/>
            <person name="Wang J."/>
            <person name="Sun R."/>
            <person name="Wu J."/>
            <person name="Liu S."/>
            <person name="Bai Y."/>
            <person name="Mun J.H."/>
            <person name="Bancroft I."/>
            <person name="Cheng F."/>
            <person name="Huang S."/>
            <person name="Li X."/>
            <person name="Hua W."/>
            <person name="Wang J."/>
            <person name="Wang X."/>
            <person name="Freeling M."/>
            <person name="Pires J.C."/>
            <person name="Paterson A.H."/>
            <person name="Chalhoub B."/>
            <person name="Wang B."/>
            <person name="Hayward A."/>
            <person name="Sharpe A.G."/>
            <person name="Park B.S."/>
            <person name="Weisshaar B."/>
            <person name="Liu B."/>
            <person name="Li B."/>
            <person name="Liu B."/>
            <person name="Tong C."/>
            <person name="Song C."/>
            <person name="Duran C."/>
            <person name="Peng C."/>
            <person name="Geng C."/>
            <person name="Koh C."/>
            <person name="Lin C."/>
            <person name="Edwards D."/>
            <person name="Mu D."/>
            <person name="Shen D."/>
            <person name="Soumpourou E."/>
            <person name="Li F."/>
            <person name="Fraser F."/>
            <person name="Conant G."/>
            <person name="Lassalle G."/>
            <person name="King G.J."/>
            <person name="Bonnema G."/>
            <person name="Tang H."/>
            <person name="Wang H."/>
            <person name="Belcram H."/>
            <person name="Zhou H."/>
            <person name="Hirakawa H."/>
            <person name="Abe H."/>
            <person name="Guo H."/>
            <person name="Wang H."/>
            <person name="Jin H."/>
            <person name="Parkin I.A."/>
            <person name="Batley J."/>
            <person name="Kim J.S."/>
            <person name="Just J."/>
            <person name="Li J."/>
            <person name="Xu J."/>
            <person name="Deng J."/>
            <person name="Kim J.A."/>
            <person name="Li J."/>
            <person name="Yu J."/>
            <person name="Meng J."/>
            <person name="Wang J."/>
            <person name="Min J."/>
            <person name="Poulain J."/>
            <person name="Wang J."/>
            <person name="Hatakeyama K."/>
            <person name="Wu K."/>
            <person name="Wang L."/>
            <person name="Fang L."/>
            <person name="Trick M."/>
            <person name="Links M.G."/>
            <person name="Zhao M."/>
            <person name="Jin M."/>
            <person name="Ramchiary N."/>
            <person name="Drou N."/>
            <person name="Berkman P.J."/>
            <person name="Cai Q."/>
            <person name="Huang Q."/>
            <person name="Li R."/>
            <person name="Tabata S."/>
            <person name="Cheng S."/>
            <person name="Zhang S."/>
            <person name="Zhang S."/>
            <person name="Huang S."/>
            <person name="Sato S."/>
            <person name="Sun S."/>
            <person name="Kwon S.J."/>
            <person name="Choi S.R."/>
            <person name="Lee T.H."/>
            <person name="Fan W."/>
            <person name="Zhao X."/>
            <person name="Tan X."/>
            <person name="Xu X."/>
            <person name="Wang Y."/>
            <person name="Qiu Y."/>
            <person name="Yin Y."/>
            <person name="Li Y."/>
            <person name="Du Y."/>
            <person name="Liao Y."/>
            <person name="Lim Y."/>
            <person name="Narusaka Y."/>
            <person name="Wang Y."/>
            <person name="Wang Z."/>
            <person name="Li Z."/>
            <person name="Wang Z."/>
            <person name="Xiong Z."/>
            <person name="Zhang Z."/>
        </authorList>
    </citation>
    <scope>NUCLEOTIDE SEQUENCE [LARGE SCALE GENOMIC DNA]</scope>
    <source>
        <strain evidence="2 3">cv. Chiifu-401-42</strain>
    </source>
</reference>
<dbReference type="OMA" id="KPSACWP"/>
<protein>
    <recommendedName>
        <fullName evidence="4">Nuclear pore complex protein NUP1</fullName>
    </recommendedName>
</protein>
<reference evidence="2" key="3">
    <citation type="submission" date="2023-03" db="UniProtKB">
        <authorList>
            <consortium name="EnsemblPlants"/>
        </authorList>
    </citation>
    <scope>IDENTIFICATION</scope>
    <source>
        <strain evidence="2">cv. Chiifu-401-42</strain>
    </source>
</reference>
<feature type="compositionally biased region" description="Polar residues" evidence="1">
    <location>
        <begin position="108"/>
        <end position="117"/>
    </location>
</feature>
<dbReference type="OrthoDB" id="653151at2759"/>
<feature type="compositionally biased region" description="Polar residues" evidence="1">
    <location>
        <begin position="583"/>
        <end position="597"/>
    </location>
</feature>
<feature type="compositionally biased region" description="Basic residues" evidence="1">
    <location>
        <begin position="25"/>
        <end position="35"/>
    </location>
</feature>
<proteinExistence type="predicted"/>